<dbReference type="EMBL" id="JXTC01000005">
    <property type="protein sequence ID" value="POO02149.1"/>
    <property type="molecule type" value="Genomic_DNA"/>
</dbReference>
<feature type="compositionally biased region" description="Low complexity" evidence="1">
    <location>
        <begin position="68"/>
        <end position="78"/>
    </location>
</feature>
<proteinExistence type="predicted"/>
<accession>A0A2P5FWJ3</accession>
<dbReference type="InParanoid" id="A0A2P5FWJ3"/>
<reference evidence="3" key="1">
    <citation type="submission" date="2016-06" db="EMBL/GenBank/DDBJ databases">
        <title>Parallel loss of symbiosis genes in relatives of nitrogen-fixing non-legume Parasponia.</title>
        <authorList>
            <person name="Van Velzen R."/>
            <person name="Holmer R."/>
            <person name="Bu F."/>
            <person name="Rutten L."/>
            <person name="Van Zeijl A."/>
            <person name="Liu W."/>
            <person name="Santuari L."/>
            <person name="Cao Q."/>
            <person name="Sharma T."/>
            <person name="Shen D."/>
            <person name="Roswanjaya Y."/>
            <person name="Wardhani T."/>
            <person name="Kalhor M.S."/>
            <person name="Jansen J."/>
            <person name="Van den Hoogen J."/>
            <person name="Gungor B."/>
            <person name="Hartog M."/>
            <person name="Hontelez J."/>
            <person name="Verver J."/>
            <person name="Yang W.-C."/>
            <person name="Schijlen E."/>
            <person name="Repin R."/>
            <person name="Schilthuizen M."/>
            <person name="Schranz E."/>
            <person name="Heidstra R."/>
            <person name="Miyata K."/>
            <person name="Fedorova E."/>
            <person name="Kohlen W."/>
            <person name="Bisseling T."/>
            <person name="Smit S."/>
            <person name="Geurts R."/>
        </authorList>
    </citation>
    <scope>NUCLEOTIDE SEQUENCE [LARGE SCALE GENOMIC DNA]</scope>
    <source>
        <strain evidence="3">cv. RG33-2</strain>
    </source>
</reference>
<keyword evidence="3" id="KW-1185">Reference proteome</keyword>
<dbReference type="OrthoDB" id="10316118at2759"/>
<protein>
    <submittedName>
        <fullName evidence="2">Uncharacterized protein</fullName>
    </submittedName>
</protein>
<dbReference type="Proteomes" id="UP000237000">
    <property type="component" value="Unassembled WGS sequence"/>
</dbReference>
<evidence type="ECO:0000313" key="2">
    <source>
        <dbReference type="EMBL" id="POO02149.1"/>
    </source>
</evidence>
<feature type="region of interest" description="Disordered" evidence="1">
    <location>
        <begin position="68"/>
        <end position="97"/>
    </location>
</feature>
<organism evidence="2 3">
    <name type="scientific">Trema orientale</name>
    <name type="common">Charcoal tree</name>
    <name type="synonym">Celtis orientalis</name>
    <dbReference type="NCBI Taxonomy" id="63057"/>
    <lineage>
        <taxon>Eukaryota</taxon>
        <taxon>Viridiplantae</taxon>
        <taxon>Streptophyta</taxon>
        <taxon>Embryophyta</taxon>
        <taxon>Tracheophyta</taxon>
        <taxon>Spermatophyta</taxon>
        <taxon>Magnoliopsida</taxon>
        <taxon>eudicotyledons</taxon>
        <taxon>Gunneridae</taxon>
        <taxon>Pentapetalae</taxon>
        <taxon>rosids</taxon>
        <taxon>fabids</taxon>
        <taxon>Rosales</taxon>
        <taxon>Cannabaceae</taxon>
        <taxon>Trema</taxon>
    </lineage>
</organism>
<name>A0A2P5FWJ3_TREOI</name>
<gene>
    <name evidence="2" type="ORF">TorRG33x02_019330</name>
</gene>
<comment type="caution">
    <text evidence="2">The sequence shown here is derived from an EMBL/GenBank/DDBJ whole genome shotgun (WGS) entry which is preliminary data.</text>
</comment>
<evidence type="ECO:0000256" key="1">
    <source>
        <dbReference type="SAM" id="MobiDB-lite"/>
    </source>
</evidence>
<sequence length="224" mass="24166">MFGKTFGFTSVTRPDITVKDREENPVVSNPALQFETFPSTRPCNEFCKNLTFPFKSLTAQDFSPTLLTETGENTGLKTPETVQENPNSATKNKLNTPNSLKKSLPQPHFLSLLLIFFSFKLVLADDPRPGDIGIGVAAFDVGVDIVEELKEMGVTSTLGFGLEAVESLVRELFWHEIECGVDTCQAHFAVAIRIFSATRVVAAVSGFFDAGGRGGGAGGGGRSR</sequence>
<feature type="compositionally biased region" description="Polar residues" evidence="1">
    <location>
        <begin position="80"/>
        <end position="97"/>
    </location>
</feature>
<evidence type="ECO:0000313" key="3">
    <source>
        <dbReference type="Proteomes" id="UP000237000"/>
    </source>
</evidence>
<dbReference type="AlphaFoldDB" id="A0A2P5FWJ3"/>